<proteinExistence type="predicted"/>
<organism evidence="2 3">
    <name type="scientific">Tetrabaena socialis</name>
    <dbReference type="NCBI Taxonomy" id="47790"/>
    <lineage>
        <taxon>Eukaryota</taxon>
        <taxon>Viridiplantae</taxon>
        <taxon>Chlorophyta</taxon>
        <taxon>core chlorophytes</taxon>
        <taxon>Chlorophyceae</taxon>
        <taxon>CS clade</taxon>
        <taxon>Chlamydomonadales</taxon>
        <taxon>Tetrabaenaceae</taxon>
        <taxon>Tetrabaena</taxon>
    </lineage>
</organism>
<evidence type="ECO:0000313" key="2">
    <source>
        <dbReference type="EMBL" id="PNH11387.1"/>
    </source>
</evidence>
<reference evidence="2 3" key="1">
    <citation type="journal article" date="2017" name="Mol. Biol. Evol.">
        <title>The 4-celled Tetrabaena socialis nuclear genome reveals the essential components for genetic control of cell number at the origin of multicellularity in the volvocine lineage.</title>
        <authorList>
            <person name="Featherston J."/>
            <person name="Arakaki Y."/>
            <person name="Hanschen E.R."/>
            <person name="Ferris P.J."/>
            <person name="Michod R.E."/>
            <person name="Olson B.J.S.C."/>
            <person name="Nozaki H."/>
            <person name="Durand P.M."/>
        </authorList>
    </citation>
    <scope>NUCLEOTIDE SEQUENCE [LARGE SCALE GENOMIC DNA]</scope>
    <source>
        <strain evidence="2 3">NIES-571</strain>
    </source>
</reference>
<accession>A0A2J8AFU0</accession>
<name>A0A2J8AFU0_9CHLO</name>
<dbReference type="EMBL" id="PGGS01000030">
    <property type="protein sequence ID" value="PNH11387.1"/>
    <property type="molecule type" value="Genomic_DNA"/>
</dbReference>
<evidence type="ECO:0000313" key="3">
    <source>
        <dbReference type="Proteomes" id="UP000236333"/>
    </source>
</evidence>
<feature type="compositionally biased region" description="Pro residues" evidence="1">
    <location>
        <begin position="7"/>
        <end position="27"/>
    </location>
</feature>
<dbReference type="AlphaFoldDB" id="A0A2J8AFU0"/>
<protein>
    <submittedName>
        <fullName evidence="2">Uncharacterized protein</fullName>
    </submittedName>
</protein>
<evidence type="ECO:0000256" key="1">
    <source>
        <dbReference type="SAM" id="MobiDB-lite"/>
    </source>
</evidence>
<gene>
    <name evidence="2" type="ORF">TSOC_001805</name>
</gene>
<dbReference type="OrthoDB" id="70850at2759"/>
<dbReference type="PANTHER" id="PTHR38585:SF1">
    <property type="entry name" value="TRANSMEMBRANE PROTEIN"/>
    <property type="match status" value="1"/>
</dbReference>
<sequence length="429" mass="43656">MNRRSLPLPPSPLRPSPPLPPSPPSPRPAAQQTATQAVARVAAVPAVQQVGSAALQLGASCAAFNLTLAGAHFAAGCLRISCATPLLGPLWGLASVASASAAAGTVSRATLASLQVAAAAGGDGGGGGSGGGGLRGVLAAWPEQLVVAVVGGGREAAVDAVLGALLFKLLLGRDFSRLLPSDLARPGAFGRMHVPTSAAEYSTAGEKAQLSVIFGRDGCHHCGTRSNGVIGDHMPPYKVVRDTVAAREAAVGLEKLLAQAASAIGLQDHSLKQVYFAQCRGCSGKQAQLMRNGTRSTLLPGLWPPHLVAHTPARLAGRPALPGVLVGMRYYIGAAVRPYGRGPGGSGGDKEAGATHYCTKVCPTNLHRLARDPWALAACTAQKTAFITSSAASAFPRVGGKRLQLQLHAGLGYLVLVLAEGPSFVPRPE</sequence>
<comment type="caution">
    <text evidence="2">The sequence shown here is derived from an EMBL/GenBank/DDBJ whole genome shotgun (WGS) entry which is preliminary data.</text>
</comment>
<dbReference type="Proteomes" id="UP000236333">
    <property type="component" value="Unassembled WGS sequence"/>
</dbReference>
<dbReference type="PANTHER" id="PTHR38585">
    <property type="entry name" value="TRANSMEMBRANE PROTEIN"/>
    <property type="match status" value="1"/>
</dbReference>
<keyword evidence="3" id="KW-1185">Reference proteome</keyword>
<feature type="region of interest" description="Disordered" evidence="1">
    <location>
        <begin position="1"/>
        <end position="29"/>
    </location>
</feature>